<keyword evidence="4" id="KW-1185">Reference proteome</keyword>
<reference evidence="3 4" key="1">
    <citation type="journal article" date="2014" name="Genome Biol. Evol.">
        <title>Comparative genomics and transcriptomics analyses reveal divergent lifestyle features of nematode endoparasitic fungus Hirsutella minnesotensis.</title>
        <authorList>
            <person name="Lai Y."/>
            <person name="Liu K."/>
            <person name="Zhang X."/>
            <person name="Zhang X."/>
            <person name="Li K."/>
            <person name="Wang N."/>
            <person name="Shu C."/>
            <person name="Wu Y."/>
            <person name="Wang C."/>
            <person name="Bushley K.E."/>
            <person name="Xiang M."/>
            <person name="Liu X."/>
        </authorList>
    </citation>
    <scope>NUCLEOTIDE SEQUENCE [LARGE SCALE GENOMIC DNA]</scope>
    <source>
        <strain evidence="3 4">3608</strain>
    </source>
</reference>
<dbReference type="EMBL" id="KQ030519">
    <property type="protein sequence ID" value="KJZ75245.1"/>
    <property type="molecule type" value="Genomic_DNA"/>
</dbReference>
<evidence type="ECO:0000313" key="4">
    <source>
        <dbReference type="Proteomes" id="UP000054481"/>
    </source>
</evidence>
<feature type="transmembrane region" description="Helical" evidence="2">
    <location>
        <begin position="17"/>
        <end position="37"/>
    </location>
</feature>
<keyword evidence="2" id="KW-0812">Transmembrane</keyword>
<protein>
    <submittedName>
        <fullName evidence="3">Uncharacterized protein</fullName>
    </submittedName>
</protein>
<feature type="compositionally biased region" description="Low complexity" evidence="1">
    <location>
        <begin position="127"/>
        <end position="140"/>
    </location>
</feature>
<sequence>MAASVSQDSPLSLTSNIVGILTFVVAIAAATYARVTYLRHSDDEYFRVKASLSWYKTESTWLADLLEALSTPDAQRPGEKAHPTPARRKEHQMYAFVMDDLLNLEQRLLDVVTEVEARAETEDKGARAGAAARGTDGQGAVPAHEHDFVAAEGPRDQGRMGRVAEGQRVAG</sequence>
<name>A0A0F7ZPC2_9HYPO</name>
<evidence type="ECO:0000256" key="1">
    <source>
        <dbReference type="SAM" id="MobiDB-lite"/>
    </source>
</evidence>
<keyword evidence="2" id="KW-0472">Membrane</keyword>
<evidence type="ECO:0000256" key="2">
    <source>
        <dbReference type="SAM" id="Phobius"/>
    </source>
</evidence>
<dbReference type="OrthoDB" id="5329749at2759"/>
<dbReference type="AlphaFoldDB" id="A0A0F7ZPC2"/>
<proteinExistence type="predicted"/>
<evidence type="ECO:0000313" key="3">
    <source>
        <dbReference type="EMBL" id="KJZ75245.1"/>
    </source>
</evidence>
<keyword evidence="2" id="KW-1133">Transmembrane helix</keyword>
<dbReference type="Proteomes" id="UP000054481">
    <property type="component" value="Unassembled WGS sequence"/>
</dbReference>
<gene>
    <name evidence="3" type="ORF">HIM_05439</name>
</gene>
<feature type="region of interest" description="Disordered" evidence="1">
    <location>
        <begin position="119"/>
        <end position="171"/>
    </location>
</feature>
<organism evidence="3 4">
    <name type="scientific">Hirsutella minnesotensis 3608</name>
    <dbReference type="NCBI Taxonomy" id="1043627"/>
    <lineage>
        <taxon>Eukaryota</taxon>
        <taxon>Fungi</taxon>
        <taxon>Dikarya</taxon>
        <taxon>Ascomycota</taxon>
        <taxon>Pezizomycotina</taxon>
        <taxon>Sordariomycetes</taxon>
        <taxon>Hypocreomycetidae</taxon>
        <taxon>Hypocreales</taxon>
        <taxon>Ophiocordycipitaceae</taxon>
        <taxon>Hirsutella</taxon>
    </lineage>
</organism>
<feature type="compositionally biased region" description="Basic and acidic residues" evidence="1">
    <location>
        <begin position="143"/>
        <end position="159"/>
    </location>
</feature>
<accession>A0A0F7ZPC2</accession>